<dbReference type="RefSeq" id="WP_231812585.1">
    <property type="nucleotide sequence ID" value="NZ_JAJOZR010000003.1"/>
</dbReference>
<accession>A0A9X1NRR8</accession>
<sequence>MTMADPILDSDLDAYVDNQLTPQRRRQVEAYLAQNPESAARVMGDLHLRSELRLSLQATVDPGGTRQTRDAARRLEGGLRFPRMGQQLQKAAAVALLVGAGWVASTSFGPFQVTEVVASEPPPAHVEEAVRAHRTAEIRETMSSQPEVRTYDREDIRAATAIVMPALPDGWTVVDVQVFPSRFGPSVELAIRTPDKEQMSLFAVRPGAFSVRPVKTYAIDGIEAADWQIGDVAYALVSATDDASGDARLAKTAERLSKTLY</sequence>
<keyword evidence="2" id="KW-1185">Reference proteome</keyword>
<evidence type="ECO:0000313" key="1">
    <source>
        <dbReference type="EMBL" id="MCD7108499.1"/>
    </source>
</evidence>
<proteinExistence type="predicted"/>
<evidence type="ECO:0000313" key="2">
    <source>
        <dbReference type="Proteomes" id="UP001139089"/>
    </source>
</evidence>
<organism evidence="1 2">
    <name type="scientific">Rhizobium quercicola</name>
    <dbReference type="NCBI Taxonomy" id="2901226"/>
    <lineage>
        <taxon>Bacteria</taxon>
        <taxon>Pseudomonadati</taxon>
        <taxon>Pseudomonadota</taxon>
        <taxon>Alphaproteobacteria</taxon>
        <taxon>Hyphomicrobiales</taxon>
        <taxon>Rhizobiaceae</taxon>
        <taxon>Rhizobium/Agrobacterium group</taxon>
        <taxon>Rhizobium</taxon>
    </lineage>
</organism>
<comment type="caution">
    <text evidence="1">The sequence shown here is derived from an EMBL/GenBank/DDBJ whole genome shotgun (WGS) entry which is preliminary data.</text>
</comment>
<dbReference type="EMBL" id="JAJOZR010000003">
    <property type="protein sequence ID" value="MCD7108499.1"/>
    <property type="molecule type" value="Genomic_DNA"/>
</dbReference>
<dbReference type="AlphaFoldDB" id="A0A9X1NRR8"/>
<dbReference type="Proteomes" id="UP001139089">
    <property type="component" value="Unassembled WGS sequence"/>
</dbReference>
<reference evidence="1" key="1">
    <citation type="submission" date="2021-12" db="EMBL/GenBank/DDBJ databases">
        <authorList>
            <person name="Li Y."/>
        </authorList>
    </citation>
    <scope>NUCLEOTIDE SEQUENCE</scope>
    <source>
        <strain evidence="1">DKSPLA3</strain>
    </source>
</reference>
<name>A0A9X1NRR8_9HYPH</name>
<protein>
    <submittedName>
        <fullName evidence="1">Anti-sigma factor</fullName>
    </submittedName>
</protein>
<gene>
    <name evidence="1" type="ORF">LRX75_05510</name>
</gene>